<evidence type="ECO:0000256" key="2">
    <source>
        <dbReference type="SAM" id="Phobius"/>
    </source>
</evidence>
<feature type="region of interest" description="Disordered" evidence="1">
    <location>
        <begin position="62"/>
        <end position="81"/>
    </location>
</feature>
<keyword evidence="2" id="KW-0472">Membrane</keyword>
<keyword evidence="2" id="KW-0812">Transmembrane</keyword>
<dbReference type="Proteomes" id="UP000598217">
    <property type="component" value="Unassembled WGS sequence"/>
</dbReference>
<name>A0ABR9HF46_9ACTN</name>
<proteinExistence type="predicted"/>
<organism evidence="3 4">
    <name type="scientific">Nocardiopsis terrae</name>
    <dbReference type="NCBI Taxonomy" id="372655"/>
    <lineage>
        <taxon>Bacteria</taxon>
        <taxon>Bacillati</taxon>
        <taxon>Actinomycetota</taxon>
        <taxon>Actinomycetes</taxon>
        <taxon>Streptosporangiales</taxon>
        <taxon>Nocardiopsidaceae</taxon>
        <taxon>Nocardiopsis</taxon>
    </lineage>
</organism>
<accession>A0ABR9HF46</accession>
<sequence length="191" mass="21491">MNWIEFSSSVIGYIISWPVVAFLVAMIFREPISDLIANVKAIKSPIGDAEFGRGVKELEEQQRELSSLPQEKHEPDDPFSPADLYEEVAPIAEHSPSAAVVESWRRIEQALVDLCKAKGVEVENPRRTYDVLRQLGENNIFTYELSRHLDSLRRTRNSIAHSSEQPTTGEAMAYVDVASSAYAEIKNLSRD</sequence>
<evidence type="ECO:0000256" key="1">
    <source>
        <dbReference type="SAM" id="MobiDB-lite"/>
    </source>
</evidence>
<dbReference type="RefSeq" id="WP_191271225.1">
    <property type="nucleotide sequence ID" value="NZ_BMXJ01000004.1"/>
</dbReference>
<gene>
    <name evidence="3" type="ORF">H4W79_001868</name>
</gene>
<evidence type="ECO:0000313" key="4">
    <source>
        <dbReference type="Proteomes" id="UP000598217"/>
    </source>
</evidence>
<evidence type="ECO:0000313" key="3">
    <source>
        <dbReference type="EMBL" id="MBE1457654.1"/>
    </source>
</evidence>
<protein>
    <submittedName>
        <fullName evidence="3">Phosphate/sulfate permease</fullName>
    </submittedName>
</protein>
<feature type="transmembrane region" description="Helical" evidence="2">
    <location>
        <begin position="6"/>
        <end position="28"/>
    </location>
</feature>
<reference evidence="3 4" key="1">
    <citation type="submission" date="2020-10" db="EMBL/GenBank/DDBJ databases">
        <title>Sequencing the genomes of 1000 actinobacteria strains.</title>
        <authorList>
            <person name="Klenk H.-P."/>
        </authorList>
    </citation>
    <scope>NUCLEOTIDE SEQUENCE [LARGE SCALE GENOMIC DNA]</scope>
    <source>
        <strain evidence="3 4">DSM 45157</strain>
    </source>
</reference>
<comment type="caution">
    <text evidence="3">The sequence shown here is derived from an EMBL/GenBank/DDBJ whole genome shotgun (WGS) entry which is preliminary data.</text>
</comment>
<keyword evidence="4" id="KW-1185">Reference proteome</keyword>
<keyword evidence="2" id="KW-1133">Transmembrane helix</keyword>
<dbReference type="EMBL" id="JADBDY010000001">
    <property type="protein sequence ID" value="MBE1457654.1"/>
    <property type="molecule type" value="Genomic_DNA"/>
</dbReference>